<name>A0A3M7SLU0_BRAPC</name>
<gene>
    <name evidence="1" type="ORF">BpHYR1_030417</name>
</gene>
<evidence type="ECO:0000313" key="1">
    <source>
        <dbReference type="EMBL" id="RNA36771.1"/>
    </source>
</evidence>
<comment type="caution">
    <text evidence="1">The sequence shown here is derived from an EMBL/GenBank/DDBJ whole genome shotgun (WGS) entry which is preliminary data.</text>
</comment>
<evidence type="ECO:0000313" key="2">
    <source>
        <dbReference type="Proteomes" id="UP000276133"/>
    </source>
</evidence>
<accession>A0A3M7SLU0</accession>
<sequence length="116" mass="12834">MSLCDVFALNVNQRLGVAAMDITWLNSLHPAGLKALTRALYTQLAISPLTWQMDSWPRYTSLKWPSLVPSSISSTNVWVVCLAAFCFHDKIMDESLMQLVHSSGTKFGVKGTLSCL</sequence>
<reference evidence="1 2" key="1">
    <citation type="journal article" date="2018" name="Sci. Rep.">
        <title>Genomic signatures of local adaptation to the degree of environmental predictability in rotifers.</title>
        <authorList>
            <person name="Franch-Gras L."/>
            <person name="Hahn C."/>
            <person name="Garcia-Roger E.M."/>
            <person name="Carmona M.J."/>
            <person name="Serra M."/>
            <person name="Gomez A."/>
        </authorList>
    </citation>
    <scope>NUCLEOTIDE SEQUENCE [LARGE SCALE GENOMIC DNA]</scope>
    <source>
        <strain evidence="1">HYR1</strain>
    </source>
</reference>
<protein>
    <submittedName>
        <fullName evidence="1">Uncharacterized protein</fullName>
    </submittedName>
</protein>
<dbReference type="AlphaFoldDB" id="A0A3M7SLU0"/>
<proteinExistence type="predicted"/>
<organism evidence="1 2">
    <name type="scientific">Brachionus plicatilis</name>
    <name type="common">Marine rotifer</name>
    <name type="synonym">Brachionus muelleri</name>
    <dbReference type="NCBI Taxonomy" id="10195"/>
    <lineage>
        <taxon>Eukaryota</taxon>
        <taxon>Metazoa</taxon>
        <taxon>Spiralia</taxon>
        <taxon>Gnathifera</taxon>
        <taxon>Rotifera</taxon>
        <taxon>Eurotatoria</taxon>
        <taxon>Monogononta</taxon>
        <taxon>Pseudotrocha</taxon>
        <taxon>Ploima</taxon>
        <taxon>Brachionidae</taxon>
        <taxon>Brachionus</taxon>
    </lineage>
</organism>
<dbReference type="Proteomes" id="UP000276133">
    <property type="component" value="Unassembled WGS sequence"/>
</dbReference>
<keyword evidence="2" id="KW-1185">Reference proteome</keyword>
<dbReference type="EMBL" id="REGN01001128">
    <property type="protein sequence ID" value="RNA36771.1"/>
    <property type="molecule type" value="Genomic_DNA"/>
</dbReference>